<organism evidence="1 2">
    <name type="scientific">Trichomonascus ciferrii</name>
    <dbReference type="NCBI Taxonomy" id="44093"/>
    <lineage>
        <taxon>Eukaryota</taxon>
        <taxon>Fungi</taxon>
        <taxon>Dikarya</taxon>
        <taxon>Ascomycota</taxon>
        <taxon>Saccharomycotina</taxon>
        <taxon>Dipodascomycetes</taxon>
        <taxon>Dipodascales</taxon>
        <taxon>Trichomonascaceae</taxon>
        <taxon>Trichomonascus</taxon>
        <taxon>Trichomonascus ciferrii complex</taxon>
    </lineage>
</organism>
<dbReference type="AlphaFoldDB" id="A0A642V3Q4"/>
<keyword evidence="2" id="KW-1185">Reference proteome</keyword>
<reference evidence="1" key="1">
    <citation type="journal article" date="2019" name="G3 (Bethesda)">
        <title>Genome Assemblies of Two Rare Opportunistic Yeast Pathogens: Diutina rugosa (syn. Candida rugosa) and Trichomonascus ciferrii (syn. Candida ciferrii).</title>
        <authorList>
            <person name="Mixao V."/>
            <person name="Saus E."/>
            <person name="Hansen A.P."/>
            <person name="Lass-Florl C."/>
            <person name="Gabaldon T."/>
        </authorList>
    </citation>
    <scope>NUCLEOTIDE SEQUENCE</scope>
    <source>
        <strain evidence="1">CBS 4856</strain>
    </source>
</reference>
<dbReference type="VEuPathDB" id="FungiDB:TRICI_003221"/>
<dbReference type="GO" id="GO:0005778">
    <property type="term" value="C:peroxisomal membrane"/>
    <property type="evidence" value="ECO:0007669"/>
    <property type="project" value="TreeGrafter"/>
</dbReference>
<dbReference type="EMBL" id="SWFS01000229">
    <property type="protein sequence ID" value="KAA8913341.1"/>
    <property type="molecule type" value="Genomic_DNA"/>
</dbReference>
<dbReference type="OrthoDB" id="39659at2759"/>
<dbReference type="Proteomes" id="UP000761534">
    <property type="component" value="Unassembled WGS sequence"/>
</dbReference>
<evidence type="ECO:0000313" key="2">
    <source>
        <dbReference type="Proteomes" id="UP000761534"/>
    </source>
</evidence>
<dbReference type="PANTHER" id="PTHR15460">
    <property type="entry name" value="PEROXISOMAL MEMBRANE PROTEIN 4"/>
    <property type="match status" value="1"/>
</dbReference>
<comment type="caution">
    <text evidence="1">The sequence shown here is derived from an EMBL/GenBank/DDBJ whole genome shotgun (WGS) entry which is preliminary data.</text>
</comment>
<protein>
    <recommendedName>
        <fullName evidence="3">Peroxisomal membrane protein 4</fullName>
    </recommendedName>
</protein>
<dbReference type="PANTHER" id="PTHR15460:SF3">
    <property type="entry name" value="PEROXISOMAL MEMBRANE PROTEIN 4"/>
    <property type="match status" value="1"/>
</dbReference>
<sequence length="174" mass="19755">MSVLFRSGSIKSRWDGIVKNTTQHAQTLGKFVLIYKTVIYALKQARGSKASMLQEIQNRSHPMDAFWGGLIGGYLVFGTKKGAMSTINQQIVLYVFSRVVMGLGKMVLKNMNSLPPRQQTAVSNYSWTLLSSLSWALVMYMFRKDAGVLQKSMLHSMNYLYIDSENWSDITDFF</sequence>
<accession>A0A642V3Q4</accession>
<dbReference type="InterPro" id="IPR019531">
    <property type="entry name" value="Pmp4"/>
</dbReference>
<gene>
    <name evidence="1" type="ORF">TRICI_003221</name>
</gene>
<name>A0A642V3Q4_9ASCO</name>
<dbReference type="Pfam" id="PF02466">
    <property type="entry name" value="Tim17"/>
    <property type="match status" value="1"/>
</dbReference>
<evidence type="ECO:0008006" key="3">
    <source>
        <dbReference type="Google" id="ProtNLM"/>
    </source>
</evidence>
<proteinExistence type="predicted"/>
<evidence type="ECO:0000313" key="1">
    <source>
        <dbReference type="EMBL" id="KAA8913341.1"/>
    </source>
</evidence>